<accession>A0A1L7X383</accession>
<reference evidence="1 2" key="1">
    <citation type="submission" date="2016-03" db="EMBL/GenBank/DDBJ databases">
        <authorList>
            <person name="Ploux O."/>
        </authorList>
    </citation>
    <scope>NUCLEOTIDE SEQUENCE [LARGE SCALE GENOMIC DNA]</scope>
    <source>
        <strain evidence="1 2">UAMH 11012</strain>
    </source>
</reference>
<name>A0A1L7X383_9HELO</name>
<evidence type="ECO:0000313" key="1">
    <source>
        <dbReference type="EMBL" id="CZR59485.1"/>
    </source>
</evidence>
<evidence type="ECO:0000313" key="2">
    <source>
        <dbReference type="Proteomes" id="UP000184330"/>
    </source>
</evidence>
<organism evidence="1 2">
    <name type="scientific">Phialocephala subalpina</name>
    <dbReference type="NCBI Taxonomy" id="576137"/>
    <lineage>
        <taxon>Eukaryota</taxon>
        <taxon>Fungi</taxon>
        <taxon>Dikarya</taxon>
        <taxon>Ascomycota</taxon>
        <taxon>Pezizomycotina</taxon>
        <taxon>Leotiomycetes</taxon>
        <taxon>Helotiales</taxon>
        <taxon>Mollisiaceae</taxon>
        <taxon>Phialocephala</taxon>
        <taxon>Phialocephala fortinii species complex</taxon>
    </lineage>
</organism>
<proteinExistence type="predicted"/>
<dbReference type="AlphaFoldDB" id="A0A1L7X383"/>
<dbReference type="Proteomes" id="UP000184330">
    <property type="component" value="Unassembled WGS sequence"/>
</dbReference>
<protein>
    <submittedName>
        <fullName evidence="1">Uncharacterized protein</fullName>
    </submittedName>
</protein>
<gene>
    <name evidence="1" type="ORF">PAC_09377</name>
</gene>
<keyword evidence="2" id="KW-1185">Reference proteome</keyword>
<dbReference type="EMBL" id="FJOG01000014">
    <property type="protein sequence ID" value="CZR59485.1"/>
    <property type="molecule type" value="Genomic_DNA"/>
</dbReference>
<sequence>MPLYTVVPDRNPLHDPISVLWHQSLHQLTKVAILDSFLGDPGPLFDTTRKSPNTYLSFIETEIRGALYRWSKYKIKELRFLHLTKGAELMGNGRSREEIEGFLQETFEISAYGRGEQGQVSLQGTKGDERVIVGEIVDLIVRLRWMVPIWSFWEGVSPETRETSLTWVDGSVRGAFARQFRPRSRAVSESGTGAQGTFEGLAKSGVQGIGGDVKFEKGWCARVVEREMGCRVVWTSNLLDHLRFREEVTGTDAVVEGVEWQEPAQRTLCIFHHAAFLSYQIGCDVYPEGLIEETLRTLSLLLPSSDNETQDWFMRNQIQYHLDGEAARCKPLSKDERNIESFRFWRDRLVILKQAYDRSKPNDKPKSLLRRYLSVLSINNT</sequence>
<dbReference type="OrthoDB" id="5428890at2759"/>